<accession>A0AAV1E4B8</accession>
<evidence type="ECO:0000313" key="3">
    <source>
        <dbReference type="EMBL" id="CAI9113834.1"/>
    </source>
</evidence>
<dbReference type="AlphaFoldDB" id="A0AAV1E4B8"/>
<dbReference type="PANTHER" id="PTHR48014:SF26">
    <property type="entry name" value="KINASE FAMILY PROTEIN"/>
    <property type="match status" value="1"/>
</dbReference>
<gene>
    <name evidence="3" type="ORF">OLC1_LOCUS20761</name>
</gene>
<reference evidence="3" key="1">
    <citation type="submission" date="2023-03" db="EMBL/GenBank/DDBJ databases">
        <authorList>
            <person name="Julca I."/>
        </authorList>
    </citation>
    <scope>NUCLEOTIDE SEQUENCE</scope>
</reference>
<dbReference type="InterPro" id="IPR047173">
    <property type="entry name" value="STRAD_A/B-like"/>
</dbReference>
<dbReference type="PANTHER" id="PTHR48014">
    <property type="entry name" value="SERINE/THREONINE-PROTEIN KINASE FRAY2"/>
    <property type="match status" value="1"/>
</dbReference>
<dbReference type="EMBL" id="OX459124">
    <property type="protein sequence ID" value="CAI9113834.1"/>
    <property type="molecule type" value="Genomic_DNA"/>
</dbReference>
<keyword evidence="4" id="KW-1185">Reference proteome</keyword>
<sequence>MAHKIVINAEELPEGKRSLRSVLSSRFPNGMPEDRIALVLKGVTEGLNHIKSVHGGAINKEPEVDAGRIAFDWSSNVEDGQDPCIIELAYHENYMKRHRTKQPNVGIHGVGILPLELIYGSLPENRTPAEMNTLGENMVKFLKQKLEDDDGQKLIKKLPITLDQSLLDDDYIEKRQRRKEESKKAKKIAGSYRGKDYPKKYFSRGFLEFLLKCLDFKANPTGINQILELPFLQISCFDGHENVVNTEQVPQEMRLRSILRNHFSGGVSEEGIWLLLKGTLRGLKHIVTVHGCRGTEPVRNSGRRPDVGIRGVGILALELAYGSLPENLTPRQMVVLGKNMVALLKMKLVPNSSQKTNKKLPHTLRVLLDDDYISRRQLHKVAKKNAGGVDSAGPVFAKGRRS</sequence>
<evidence type="ECO:0000313" key="4">
    <source>
        <dbReference type="Proteomes" id="UP001161247"/>
    </source>
</evidence>
<dbReference type="Proteomes" id="UP001161247">
    <property type="component" value="Chromosome 7"/>
</dbReference>
<dbReference type="GO" id="GO:0043539">
    <property type="term" value="F:protein serine/threonine kinase activator activity"/>
    <property type="evidence" value="ECO:0007669"/>
    <property type="project" value="InterPro"/>
</dbReference>
<organism evidence="3 4">
    <name type="scientific">Oldenlandia corymbosa var. corymbosa</name>
    <dbReference type="NCBI Taxonomy" id="529605"/>
    <lineage>
        <taxon>Eukaryota</taxon>
        <taxon>Viridiplantae</taxon>
        <taxon>Streptophyta</taxon>
        <taxon>Embryophyta</taxon>
        <taxon>Tracheophyta</taxon>
        <taxon>Spermatophyta</taxon>
        <taxon>Magnoliopsida</taxon>
        <taxon>eudicotyledons</taxon>
        <taxon>Gunneridae</taxon>
        <taxon>Pentapetalae</taxon>
        <taxon>asterids</taxon>
        <taxon>lamiids</taxon>
        <taxon>Gentianales</taxon>
        <taxon>Rubiaceae</taxon>
        <taxon>Rubioideae</taxon>
        <taxon>Spermacoceae</taxon>
        <taxon>Hedyotis-Oldenlandia complex</taxon>
        <taxon>Oldenlandia</taxon>
    </lineage>
</organism>
<evidence type="ECO:0000256" key="2">
    <source>
        <dbReference type="SAM" id="MobiDB-lite"/>
    </source>
</evidence>
<name>A0AAV1E4B8_OLDCO</name>
<evidence type="ECO:0000256" key="1">
    <source>
        <dbReference type="ARBA" id="ARBA00008874"/>
    </source>
</evidence>
<protein>
    <submittedName>
        <fullName evidence="3">OLC1v1014519C1</fullName>
    </submittedName>
</protein>
<feature type="region of interest" description="Disordered" evidence="2">
    <location>
        <begin position="383"/>
        <end position="402"/>
    </location>
</feature>
<comment type="similarity">
    <text evidence="1">Belongs to the protein kinase superfamily. STE Ser/Thr protein kinase family. STE20 subfamily.</text>
</comment>
<proteinExistence type="inferred from homology"/>